<reference evidence="1 2" key="1">
    <citation type="journal article" date="2019" name="Int. J. Syst. Evol. Microbiol.">
        <title>The Global Catalogue of Microorganisms (GCM) 10K type strain sequencing project: providing services to taxonomists for standard genome sequencing and annotation.</title>
        <authorList>
            <consortium name="The Broad Institute Genomics Platform"/>
            <consortium name="The Broad Institute Genome Sequencing Center for Infectious Disease"/>
            <person name="Wu L."/>
            <person name="Ma J."/>
        </authorList>
    </citation>
    <scope>NUCLEOTIDE SEQUENCE [LARGE SCALE GENOMIC DNA]</scope>
    <source>
        <strain evidence="1 2">JCM 16001</strain>
    </source>
</reference>
<accession>A0ABN2GL98</accession>
<keyword evidence="2" id="KW-1185">Reference proteome</keyword>
<evidence type="ECO:0008006" key="3">
    <source>
        <dbReference type="Google" id="ProtNLM"/>
    </source>
</evidence>
<organism evidence="1 2">
    <name type="scientific">Glycomyces endophyticus</name>
    <dbReference type="NCBI Taxonomy" id="480996"/>
    <lineage>
        <taxon>Bacteria</taxon>
        <taxon>Bacillati</taxon>
        <taxon>Actinomycetota</taxon>
        <taxon>Actinomycetes</taxon>
        <taxon>Glycomycetales</taxon>
        <taxon>Glycomycetaceae</taxon>
        <taxon>Glycomyces</taxon>
    </lineage>
</organism>
<comment type="caution">
    <text evidence="1">The sequence shown here is derived from an EMBL/GenBank/DDBJ whole genome shotgun (WGS) entry which is preliminary data.</text>
</comment>
<gene>
    <name evidence="1" type="ORF">GCM10009830_19150</name>
</gene>
<sequence length="151" mass="16291">MTYRYLTDADAEAVLQSTYPQARQLPALSALLERDLRWDQPARTLVYLAECWIEGTGYGQRMHTCAARNINGDKDLAVDFSRAARKGDAELVAAAADEVLDMVTEGVSAADSTAAAAAITAMLHGGLAESPSRKPMFTALRTQWTARLTAA</sequence>
<dbReference type="EMBL" id="BAAAQF010000005">
    <property type="protein sequence ID" value="GAA1673065.1"/>
    <property type="molecule type" value="Genomic_DNA"/>
</dbReference>
<dbReference type="RefSeq" id="WP_344485017.1">
    <property type="nucleotide sequence ID" value="NZ_BAAAQF010000005.1"/>
</dbReference>
<proteinExistence type="predicted"/>
<dbReference type="Proteomes" id="UP001499851">
    <property type="component" value="Unassembled WGS sequence"/>
</dbReference>
<evidence type="ECO:0000313" key="2">
    <source>
        <dbReference type="Proteomes" id="UP001499851"/>
    </source>
</evidence>
<name>A0ABN2GL98_9ACTN</name>
<protein>
    <recommendedName>
        <fullName evidence="3">Carboxymuconolactone decarboxylase family protein</fullName>
    </recommendedName>
</protein>
<evidence type="ECO:0000313" key="1">
    <source>
        <dbReference type="EMBL" id="GAA1673065.1"/>
    </source>
</evidence>